<evidence type="ECO:0000256" key="2">
    <source>
        <dbReference type="ARBA" id="ARBA00005893"/>
    </source>
</evidence>
<dbReference type="InterPro" id="IPR010023">
    <property type="entry name" value="KdsC_fam"/>
</dbReference>
<gene>
    <name evidence="8" type="ORF">DO97_15690</name>
</gene>
<evidence type="ECO:0000313" key="9">
    <source>
        <dbReference type="Proteomes" id="UP000030170"/>
    </source>
</evidence>
<accession>A0A098TLQ8</accession>
<dbReference type="PANTHER" id="PTHR21485:SF3">
    <property type="entry name" value="N-ACYLNEURAMINATE CYTIDYLYLTRANSFERASE"/>
    <property type="match status" value="1"/>
</dbReference>
<evidence type="ECO:0000256" key="1">
    <source>
        <dbReference type="ARBA" id="ARBA00001946"/>
    </source>
</evidence>
<dbReference type="SFLD" id="SFLDG01136">
    <property type="entry name" value="C1.6:_Phosphoserine_Phosphatas"/>
    <property type="match status" value="1"/>
</dbReference>
<dbReference type="STRING" id="1497020.DO97_15690"/>
<dbReference type="Gene3D" id="3.40.50.1000">
    <property type="entry name" value="HAD superfamily/HAD-like"/>
    <property type="match status" value="1"/>
</dbReference>
<organism evidence="8 9">
    <name type="scientific">Neosynechococcus sphagnicola sy1</name>
    <dbReference type="NCBI Taxonomy" id="1497020"/>
    <lineage>
        <taxon>Bacteria</taxon>
        <taxon>Bacillati</taxon>
        <taxon>Cyanobacteriota</taxon>
        <taxon>Cyanophyceae</taxon>
        <taxon>Neosynechococcales</taxon>
        <taxon>Neosynechococcaceae</taxon>
        <taxon>Neosynechococcus</taxon>
    </lineage>
</organism>
<keyword evidence="9" id="KW-1185">Reference proteome</keyword>
<comment type="cofactor">
    <cofactor evidence="1 7">
        <name>Mg(2+)</name>
        <dbReference type="ChEBI" id="CHEBI:18420"/>
    </cofactor>
</comment>
<evidence type="ECO:0008006" key="10">
    <source>
        <dbReference type="Google" id="ProtNLM"/>
    </source>
</evidence>
<dbReference type="GO" id="GO:0046872">
    <property type="term" value="F:metal ion binding"/>
    <property type="evidence" value="ECO:0007669"/>
    <property type="project" value="UniProtKB-KW"/>
</dbReference>
<name>A0A098TLQ8_9CYAN</name>
<dbReference type="Proteomes" id="UP000030170">
    <property type="component" value="Unassembled WGS sequence"/>
</dbReference>
<keyword evidence="5" id="KW-0378">Hydrolase</keyword>
<dbReference type="SFLD" id="SFLDG01138">
    <property type="entry name" value="C1.6.2:_Deoxy-d-mannose-octulo"/>
    <property type="match status" value="1"/>
</dbReference>
<feature type="binding site" evidence="7">
    <location>
        <position position="18"/>
    </location>
    <ligand>
        <name>Mg(2+)</name>
        <dbReference type="ChEBI" id="CHEBI:18420"/>
    </ligand>
</feature>
<evidence type="ECO:0000313" key="8">
    <source>
        <dbReference type="EMBL" id="KGF71778.1"/>
    </source>
</evidence>
<dbReference type="GO" id="GO:0016788">
    <property type="term" value="F:hydrolase activity, acting on ester bonds"/>
    <property type="evidence" value="ECO:0007669"/>
    <property type="project" value="InterPro"/>
</dbReference>
<dbReference type="GO" id="GO:0008781">
    <property type="term" value="F:N-acylneuraminate cytidylyltransferase activity"/>
    <property type="evidence" value="ECO:0007669"/>
    <property type="project" value="TreeGrafter"/>
</dbReference>
<feature type="binding site" evidence="7">
    <location>
        <position position="112"/>
    </location>
    <ligand>
        <name>Mg(2+)</name>
        <dbReference type="ChEBI" id="CHEBI:18420"/>
    </ligand>
</feature>
<protein>
    <recommendedName>
        <fullName evidence="10">3-deoxy-D-manno-octulosonate 8-phosphate phosphatase</fullName>
    </recommendedName>
</protein>
<dbReference type="AlphaFoldDB" id="A0A098TLQ8"/>
<comment type="caution">
    <text evidence="8">The sequence shown here is derived from an EMBL/GenBank/DDBJ whole genome shotgun (WGS) entry which is preliminary data.</text>
</comment>
<keyword evidence="4 7" id="KW-0479">Metal-binding</keyword>
<evidence type="ECO:0000256" key="6">
    <source>
        <dbReference type="ARBA" id="ARBA00022842"/>
    </source>
</evidence>
<comment type="subunit">
    <text evidence="3">Homotetramer.</text>
</comment>
<sequence length="175" mass="19297">MRPHLKKRLSKIKLLLIDVDGVMTDGQLYYSEQGETLKAFNVRDGLGLRQLITMTDIEIGILSGGNAPIVRSRAAKLGIELVLTAIEDKVAAAEKLLQQRGLNWDQLSYIGDDVNDIELLQKSGVSAAPIDAHTDVRRIVNWQLSAKGGHGAIRHFADAILRSRGIKPMLRSLNH</sequence>
<keyword evidence="6 7" id="KW-0460">Magnesium</keyword>
<dbReference type="EMBL" id="JJML01000052">
    <property type="protein sequence ID" value="KGF71778.1"/>
    <property type="molecule type" value="Genomic_DNA"/>
</dbReference>
<dbReference type="FunFam" id="3.40.50.1000:FF:000029">
    <property type="entry name" value="3-deoxy-D-manno-octulosonate 8-phosphate phosphatase KdsC"/>
    <property type="match status" value="1"/>
</dbReference>
<dbReference type="PIRSF" id="PIRSF006118">
    <property type="entry name" value="KDO8-P_Ptase"/>
    <property type="match status" value="1"/>
</dbReference>
<dbReference type="SUPFAM" id="SSF56784">
    <property type="entry name" value="HAD-like"/>
    <property type="match status" value="1"/>
</dbReference>
<dbReference type="CDD" id="cd01630">
    <property type="entry name" value="HAD_KDO-like"/>
    <property type="match status" value="1"/>
</dbReference>
<feature type="binding site" evidence="7">
    <location>
        <position position="20"/>
    </location>
    <ligand>
        <name>substrate</name>
    </ligand>
</feature>
<dbReference type="InterPro" id="IPR036412">
    <property type="entry name" value="HAD-like_sf"/>
</dbReference>
<dbReference type="SFLD" id="SFLDS00003">
    <property type="entry name" value="Haloacid_Dehalogenase"/>
    <property type="match status" value="1"/>
</dbReference>
<dbReference type="NCBIfam" id="TIGR01670">
    <property type="entry name" value="KdsC-phosphatas"/>
    <property type="match status" value="1"/>
</dbReference>
<dbReference type="InterPro" id="IPR050793">
    <property type="entry name" value="CMP-NeuNAc_synthase"/>
</dbReference>
<evidence type="ECO:0000256" key="4">
    <source>
        <dbReference type="ARBA" id="ARBA00022723"/>
    </source>
</evidence>
<dbReference type="InterPro" id="IPR023214">
    <property type="entry name" value="HAD_sf"/>
</dbReference>
<dbReference type="PANTHER" id="PTHR21485">
    <property type="entry name" value="HAD SUPERFAMILY MEMBERS CMAS AND KDSC"/>
    <property type="match status" value="1"/>
</dbReference>
<proteinExistence type="inferred from homology"/>
<dbReference type="Pfam" id="PF08282">
    <property type="entry name" value="Hydrolase_3"/>
    <property type="match status" value="1"/>
</dbReference>
<comment type="similarity">
    <text evidence="2">Belongs to the KdsC family.</text>
</comment>
<evidence type="ECO:0000256" key="5">
    <source>
        <dbReference type="ARBA" id="ARBA00022801"/>
    </source>
</evidence>
<evidence type="ECO:0000256" key="7">
    <source>
        <dbReference type="PIRSR" id="PIRSR006118-2"/>
    </source>
</evidence>
<reference evidence="8 9" key="1">
    <citation type="journal article" date="2014" name="Mol. Ecol.">
        <title>Evolution of Synechococcus.</title>
        <authorList>
            <person name="Dvorak P."/>
            <person name="Casamatta D."/>
            <person name="Hasler P."/>
            <person name="Poulickova A."/>
            <person name="Ondrej V."/>
            <person name="Sanges R."/>
        </authorList>
    </citation>
    <scope>NUCLEOTIDE SEQUENCE [LARGE SCALE GENOMIC DNA]</scope>
    <source>
        <strain evidence="8 9">CAUP A 1101</strain>
    </source>
</reference>
<evidence type="ECO:0000256" key="3">
    <source>
        <dbReference type="ARBA" id="ARBA00011881"/>
    </source>
</evidence>